<protein>
    <recommendedName>
        <fullName evidence="4">Carboxylesterase type B domain-containing protein</fullName>
    </recommendedName>
</protein>
<keyword evidence="2" id="KW-0378">Hydrolase</keyword>
<dbReference type="OrthoDB" id="408631at2759"/>
<dbReference type="SUPFAM" id="SSF53474">
    <property type="entry name" value="alpha/beta-Hydrolases"/>
    <property type="match status" value="1"/>
</dbReference>
<evidence type="ECO:0000256" key="2">
    <source>
        <dbReference type="ARBA" id="ARBA00022801"/>
    </source>
</evidence>
<evidence type="ECO:0000256" key="3">
    <source>
        <dbReference type="SAM" id="SignalP"/>
    </source>
</evidence>
<evidence type="ECO:0000256" key="1">
    <source>
        <dbReference type="ARBA" id="ARBA00005964"/>
    </source>
</evidence>
<dbReference type="InterPro" id="IPR029058">
    <property type="entry name" value="AB_hydrolase_fold"/>
</dbReference>
<dbReference type="GO" id="GO:0005886">
    <property type="term" value="C:plasma membrane"/>
    <property type="evidence" value="ECO:0007669"/>
    <property type="project" value="TreeGrafter"/>
</dbReference>
<dbReference type="Pfam" id="PF00135">
    <property type="entry name" value="COesterase"/>
    <property type="match status" value="1"/>
</dbReference>
<dbReference type="GO" id="GO:0006581">
    <property type="term" value="P:acetylcholine catabolic process"/>
    <property type="evidence" value="ECO:0007669"/>
    <property type="project" value="TreeGrafter"/>
</dbReference>
<dbReference type="STRING" id="436010.A0A165YHV4"/>
<evidence type="ECO:0000313" key="6">
    <source>
        <dbReference type="Proteomes" id="UP000076532"/>
    </source>
</evidence>
<feature type="domain" description="Carboxylesterase type B" evidence="4">
    <location>
        <begin position="59"/>
        <end position="128"/>
    </location>
</feature>
<comment type="similarity">
    <text evidence="1">Belongs to the type-B carboxylesterase/lipase family.</text>
</comment>
<keyword evidence="6" id="KW-1185">Reference proteome</keyword>
<dbReference type="InterPro" id="IPR002018">
    <property type="entry name" value="CarbesteraseB"/>
</dbReference>
<dbReference type="GO" id="GO:0005615">
    <property type="term" value="C:extracellular space"/>
    <property type="evidence" value="ECO:0007669"/>
    <property type="project" value="TreeGrafter"/>
</dbReference>
<dbReference type="Gene3D" id="3.40.50.1820">
    <property type="entry name" value="alpha/beta hydrolase"/>
    <property type="match status" value="1"/>
</dbReference>
<feature type="chain" id="PRO_5007869425" description="Carboxylesterase type B domain-containing protein" evidence="3">
    <location>
        <begin position="27"/>
        <end position="143"/>
    </location>
</feature>
<gene>
    <name evidence="5" type="ORF">FIBSPDRAFT_233319</name>
</gene>
<dbReference type="PANTHER" id="PTHR43918">
    <property type="entry name" value="ACETYLCHOLINESTERASE"/>
    <property type="match status" value="1"/>
</dbReference>
<keyword evidence="3" id="KW-0732">Signal</keyword>
<reference evidence="5 6" key="1">
    <citation type="journal article" date="2016" name="Mol. Biol. Evol.">
        <title>Comparative Genomics of Early-Diverging Mushroom-Forming Fungi Provides Insights into the Origins of Lignocellulose Decay Capabilities.</title>
        <authorList>
            <person name="Nagy L.G."/>
            <person name="Riley R."/>
            <person name="Tritt A."/>
            <person name="Adam C."/>
            <person name="Daum C."/>
            <person name="Floudas D."/>
            <person name="Sun H."/>
            <person name="Yadav J.S."/>
            <person name="Pangilinan J."/>
            <person name="Larsson K.H."/>
            <person name="Matsuura K."/>
            <person name="Barry K."/>
            <person name="Labutti K."/>
            <person name="Kuo R."/>
            <person name="Ohm R.A."/>
            <person name="Bhattacharya S.S."/>
            <person name="Shirouzu T."/>
            <person name="Yoshinaga Y."/>
            <person name="Martin F.M."/>
            <person name="Grigoriev I.V."/>
            <person name="Hibbett D.S."/>
        </authorList>
    </citation>
    <scope>NUCLEOTIDE SEQUENCE [LARGE SCALE GENOMIC DNA]</scope>
    <source>
        <strain evidence="5 6">CBS 109695</strain>
    </source>
</reference>
<organism evidence="5 6">
    <name type="scientific">Athelia psychrophila</name>
    <dbReference type="NCBI Taxonomy" id="1759441"/>
    <lineage>
        <taxon>Eukaryota</taxon>
        <taxon>Fungi</taxon>
        <taxon>Dikarya</taxon>
        <taxon>Basidiomycota</taxon>
        <taxon>Agaricomycotina</taxon>
        <taxon>Agaricomycetes</taxon>
        <taxon>Agaricomycetidae</taxon>
        <taxon>Atheliales</taxon>
        <taxon>Atheliaceae</taxon>
        <taxon>Athelia</taxon>
    </lineage>
</organism>
<name>A0A165YHV4_9AGAM</name>
<dbReference type="EMBL" id="KV417697">
    <property type="protein sequence ID" value="KZP09576.1"/>
    <property type="molecule type" value="Genomic_DNA"/>
</dbReference>
<feature type="signal peptide" evidence="3">
    <location>
        <begin position="1"/>
        <end position="26"/>
    </location>
</feature>
<dbReference type="PANTHER" id="PTHR43918:SF4">
    <property type="entry name" value="CARBOXYLIC ESTER HYDROLASE"/>
    <property type="match status" value="1"/>
</dbReference>
<dbReference type="Proteomes" id="UP000076532">
    <property type="component" value="Unassembled WGS sequence"/>
</dbReference>
<dbReference type="AlphaFoldDB" id="A0A165YHV4"/>
<dbReference type="GO" id="GO:0003990">
    <property type="term" value="F:acetylcholinesterase activity"/>
    <property type="evidence" value="ECO:0007669"/>
    <property type="project" value="TreeGrafter"/>
</dbReference>
<evidence type="ECO:0000259" key="4">
    <source>
        <dbReference type="Pfam" id="PF00135"/>
    </source>
</evidence>
<accession>A0A165YHV4</accession>
<sequence>MLLPISLCCAIATLAISIAALPSVDSSSGLHTGGEAHKIAKPFSSLLATPSTALTESTTSIVNTSVGSFHGAHLTLSSGSAQDIFYGVPYAQPPIGALRFARPQPVNTTASAVHNNTLPAKECYQPLDYGGVNRTLDGLQRIA</sequence>
<proteinExistence type="inferred from homology"/>
<dbReference type="InterPro" id="IPR050654">
    <property type="entry name" value="AChE-related_enzymes"/>
</dbReference>
<dbReference type="GO" id="GO:0019695">
    <property type="term" value="P:choline metabolic process"/>
    <property type="evidence" value="ECO:0007669"/>
    <property type="project" value="TreeGrafter"/>
</dbReference>
<evidence type="ECO:0000313" key="5">
    <source>
        <dbReference type="EMBL" id="KZP09576.1"/>
    </source>
</evidence>